<dbReference type="AlphaFoldDB" id="A0A4R4EAL2"/>
<comment type="caution">
    <text evidence="2">The sequence shown here is derived from an EMBL/GenBank/DDBJ whole genome shotgun (WGS) entry which is preliminary data.</text>
</comment>
<dbReference type="InterPro" id="IPR019861">
    <property type="entry name" value="PorP/SprF_Bacteroidetes"/>
</dbReference>
<proteinExistence type="predicted"/>
<keyword evidence="1" id="KW-0732">Signal</keyword>
<dbReference type="Pfam" id="PF11751">
    <property type="entry name" value="PorP_SprF"/>
    <property type="match status" value="1"/>
</dbReference>
<dbReference type="EMBL" id="SKFH01000001">
    <property type="protein sequence ID" value="TCZ74928.1"/>
    <property type="molecule type" value="Genomic_DNA"/>
</dbReference>
<name>A0A4R4EAL2_9BACT</name>
<dbReference type="NCBIfam" id="TIGR03519">
    <property type="entry name" value="T9SS_PorP_fam"/>
    <property type="match status" value="1"/>
</dbReference>
<feature type="chain" id="PRO_5020268651" evidence="1">
    <location>
        <begin position="23"/>
        <end position="342"/>
    </location>
</feature>
<reference evidence="2 3" key="1">
    <citation type="submission" date="2019-03" db="EMBL/GenBank/DDBJ databases">
        <authorList>
            <person name="Kim M.K.M."/>
        </authorList>
    </citation>
    <scope>NUCLEOTIDE SEQUENCE [LARGE SCALE GENOMIC DNA]</scope>
    <source>
        <strain evidence="2 3">17J68-15</strain>
    </source>
</reference>
<evidence type="ECO:0000313" key="2">
    <source>
        <dbReference type="EMBL" id="TCZ74928.1"/>
    </source>
</evidence>
<dbReference type="Proteomes" id="UP000295164">
    <property type="component" value="Unassembled WGS sequence"/>
</dbReference>
<protein>
    <submittedName>
        <fullName evidence="2">Type IX secretion system membrane protein PorP/SprF</fullName>
    </submittedName>
</protein>
<dbReference type="OrthoDB" id="1186563at2"/>
<evidence type="ECO:0000313" key="3">
    <source>
        <dbReference type="Proteomes" id="UP000295164"/>
    </source>
</evidence>
<feature type="signal peptide" evidence="1">
    <location>
        <begin position="1"/>
        <end position="22"/>
    </location>
</feature>
<accession>A0A4R4EAL2</accession>
<gene>
    <name evidence="2" type="ORF">E0486_01075</name>
</gene>
<keyword evidence="3" id="KW-1185">Reference proteome</keyword>
<evidence type="ECO:0000256" key="1">
    <source>
        <dbReference type="SAM" id="SignalP"/>
    </source>
</evidence>
<sequence length="342" mass="37759">MRCMKKLLLCVTATLALAGAKAQDINFSQFYELPLLRNPALAGYFRGDLKATGAFRNQWGSVTTPFRTMALGTEMRFGLGGSENYLTLGTQITNDVAGDSKLSRTQLLPALTFHKSLNEDRDAYLSAGFIGGFVQQRYDAAALTFSDQFVNGAYSPTNPTRQRLPSSNVTYLDAGAGIAYSSTMGYDVRYYAGAAIFHFNQPKVAFDAANDVRLNQKFFVNAGLSAPVADRNRVVLYGDFFMQGGHHQAQGGVLYRHFMVEEDDDYGVSFSFGGFYRWNDAVVPVVKLDYYKLSFGLTYDVNVSKLVKASQMRGGFELTMTYSSFLNIRSSSANKVRCPVAL</sequence>
<organism evidence="2 3">
    <name type="scientific">Flaviaesturariibacter aridisoli</name>
    <dbReference type="NCBI Taxonomy" id="2545761"/>
    <lineage>
        <taxon>Bacteria</taxon>
        <taxon>Pseudomonadati</taxon>
        <taxon>Bacteroidota</taxon>
        <taxon>Chitinophagia</taxon>
        <taxon>Chitinophagales</taxon>
        <taxon>Chitinophagaceae</taxon>
        <taxon>Flaviaestuariibacter</taxon>
    </lineage>
</organism>